<organism evidence="12 14">
    <name type="scientific">Geomonas paludis</name>
    <dbReference type="NCBI Taxonomy" id="2740185"/>
    <lineage>
        <taxon>Bacteria</taxon>
        <taxon>Pseudomonadati</taxon>
        <taxon>Thermodesulfobacteriota</taxon>
        <taxon>Desulfuromonadia</taxon>
        <taxon>Geobacterales</taxon>
        <taxon>Geobacteraceae</taxon>
        <taxon>Geomonas</taxon>
    </lineage>
</organism>
<evidence type="ECO:0000256" key="1">
    <source>
        <dbReference type="ARBA" id="ARBA00002579"/>
    </source>
</evidence>
<keyword evidence="9 10" id="KW-0131">Cell cycle</keyword>
<dbReference type="SUPFAM" id="SSF52540">
    <property type="entry name" value="P-loop containing nucleoside triphosphate hydrolases"/>
    <property type="match status" value="1"/>
</dbReference>
<sequence length="243" mass="26682">MIQMHNVFMSYPPESSALADINLKIPKGDFVFLTGQSGAGKSTLLKLIYADLTPTRGQVLIDGVNLTRLSRSQVPLLRRSIGVVFQDYKLLPNRTVLENVAITLEVLGWGKRDIGKKVYHILKRMGIEDKINATPLRLSGGEQQRVALARALVNDPKILVADEPTGNLDDENKEAILSIFKEANNRGTTVVVATHDRRVIENSHRRVIRLDKGSIVHTPDFMVAGVTGSAGVCPLEEVPDVQG</sequence>
<evidence type="ECO:0000256" key="10">
    <source>
        <dbReference type="RuleBase" id="RU365094"/>
    </source>
</evidence>
<dbReference type="InterPro" id="IPR017871">
    <property type="entry name" value="ABC_transporter-like_CS"/>
</dbReference>
<dbReference type="PROSITE" id="PS00211">
    <property type="entry name" value="ABC_TRANSPORTER_1"/>
    <property type="match status" value="1"/>
</dbReference>
<reference evidence="13" key="3">
    <citation type="submission" date="2022-04" db="EMBL/GenBank/DDBJ databases">
        <authorList>
            <person name="Liu G."/>
        </authorList>
    </citation>
    <scope>NUCLEOTIDE SEQUENCE</scope>
    <source>
        <strain evidence="13">RG22</strain>
    </source>
</reference>
<dbReference type="RefSeq" id="WP_246404937.1">
    <property type="nucleotide sequence ID" value="NZ_BLXY01000007.1"/>
</dbReference>
<evidence type="ECO:0000256" key="5">
    <source>
        <dbReference type="ARBA" id="ARBA00022618"/>
    </source>
</evidence>
<evidence type="ECO:0000256" key="3">
    <source>
        <dbReference type="ARBA" id="ARBA00020019"/>
    </source>
</evidence>
<dbReference type="PANTHER" id="PTHR24220">
    <property type="entry name" value="IMPORT ATP-BINDING PROTEIN"/>
    <property type="match status" value="1"/>
</dbReference>
<dbReference type="InterPro" id="IPR003439">
    <property type="entry name" value="ABC_transporter-like_ATP-bd"/>
</dbReference>
<keyword evidence="7 10" id="KW-0067">ATP-binding</keyword>
<evidence type="ECO:0000256" key="4">
    <source>
        <dbReference type="ARBA" id="ARBA00022475"/>
    </source>
</evidence>
<reference evidence="14" key="1">
    <citation type="submission" date="2020-06" db="EMBL/GenBank/DDBJ databases">
        <title>Draft genomic sequecing of Geomonas sp. Red736.</title>
        <authorList>
            <person name="Itoh H."/>
            <person name="Xu Z.X."/>
            <person name="Ushijima N."/>
            <person name="Masuda Y."/>
            <person name="Shiratori Y."/>
            <person name="Senoo K."/>
        </authorList>
    </citation>
    <scope>NUCLEOTIDE SEQUENCE [LARGE SCALE GENOMIC DNA]</scope>
    <source>
        <strain evidence="14">Red736</strain>
    </source>
</reference>
<keyword evidence="15" id="KW-1185">Reference proteome</keyword>
<name>A0A6V8N087_9BACT</name>
<evidence type="ECO:0000256" key="9">
    <source>
        <dbReference type="ARBA" id="ARBA00023306"/>
    </source>
</evidence>
<evidence type="ECO:0000256" key="2">
    <source>
        <dbReference type="ARBA" id="ARBA00005417"/>
    </source>
</evidence>
<keyword evidence="4 10" id="KW-1003">Cell membrane</keyword>
<dbReference type="PANTHER" id="PTHR24220:SF470">
    <property type="entry name" value="CELL DIVISION ATP-BINDING PROTEIN FTSE"/>
    <property type="match status" value="1"/>
</dbReference>
<evidence type="ECO:0000313" key="12">
    <source>
        <dbReference type="EMBL" id="GFO65183.1"/>
    </source>
</evidence>
<dbReference type="PROSITE" id="PS50893">
    <property type="entry name" value="ABC_TRANSPORTER_2"/>
    <property type="match status" value="1"/>
</dbReference>
<evidence type="ECO:0000313" key="13">
    <source>
        <dbReference type="EMBL" id="UPU37285.1"/>
    </source>
</evidence>
<dbReference type="PROSITE" id="PS00675">
    <property type="entry name" value="SIGMA54_INTERACT_1"/>
    <property type="match status" value="1"/>
</dbReference>
<comment type="similarity">
    <text evidence="2 10">Belongs to the ABC transporter superfamily.</text>
</comment>
<proteinExistence type="inferred from homology"/>
<reference evidence="12" key="2">
    <citation type="journal article" date="2021" name="Int. J. Syst. Evol. Microbiol.">
        <title>Geomonas silvestris sp. nov., Geomonas paludis sp. nov. and Geomonas limicola sp. nov., isolated from terrestrial environments, and emended description of the genus Geomonas.</title>
        <authorList>
            <person name="Itoh H."/>
            <person name="Xu Z."/>
            <person name="Masuda Y."/>
            <person name="Ushijima N."/>
            <person name="Hayakawa C."/>
            <person name="Shiratori Y."/>
            <person name="Senoo K."/>
        </authorList>
    </citation>
    <scope>NUCLEOTIDE SEQUENCE</scope>
    <source>
        <strain evidence="12">Red736</strain>
    </source>
</reference>
<dbReference type="InterPro" id="IPR015854">
    <property type="entry name" value="ABC_transpr_LolD-like"/>
</dbReference>
<evidence type="ECO:0000313" key="14">
    <source>
        <dbReference type="Proteomes" id="UP000568888"/>
    </source>
</evidence>
<evidence type="ECO:0000256" key="8">
    <source>
        <dbReference type="ARBA" id="ARBA00023136"/>
    </source>
</evidence>
<dbReference type="InterPro" id="IPR005286">
    <property type="entry name" value="Cell_div_FtsE"/>
</dbReference>
<evidence type="ECO:0000313" key="15">
    <source>
        <dbReference type="Proteomes" id="UP000831485"/>
    </source>
</evidence>
<evidence type="ECO:0000256" key="7">
    <source>
        <dbReference type="ARBA" id="ARBA00022840"/>
    </source>
</evidence>
<dbReference type="GO" id="GO:0051301">
    <property type="term" value="P:cell division"/>
    <property type="evidence" value="ECO:0007669"/>
    <property type="project" value="UniProtKB-UniRule"/>
</dbReference>
<dbReference type="AlphaFoldDB" id="A0A6V8N087"/>
<dbReference type="GO" id="GO:0005524">
    <property type="term" value="F:ATP binding"/>
    <property type="evidence" value="ECO:0007669"/>
    <property type="project" value="UniProtKB-UniRule"/>
</dbReference>
<keyword evidence="8 10" id="KW-0472">Membrane</keyword>
<dbReference type="GO" id="GO:0005886">
    <property type="term" value="C:plasma membrane"/>
    <property type="evidence" value="ECO:0007669"/>
    <property type="project" value="UniProtKB-SubCell"/>
</dbReference>
<dbReference type="GO" id="GO:0016887">
    <property type="term" value="F:ATP hydrolysis activity"/>
    <property type="evidence" value="ECO:0007669"/>
    <property type="project" value="InterPro"/>
</dbReference>
<gene>
    <name evidence="10 12" type="primary">ftsE</name>
    <name evidence="12" type="ORF">GMPD_31020</name>
    <name evidence="13" type="ORF">M1B72_06155</name>
</gene>
<dbReference type="InterPro" id="IPR025662">
    <property type="entry name" value="Sigma_54_int_dom_ATP-bd_1"/>
</dbReference>
<protein>
    <recommendedName>
        <fullName evidence="3 10">Cell division ATP-binding protein FtsE</fullName>
    </recommendedName>
</protein>
<keyword evidence="6 10" id="KW-0547">Nucleotide-binding</keyword>
<keyword evidence="5 10" id="KW-0132">Cell division</keyword>
<dbReference type="EMBL" id="CP096574">
    <property type="protein sequence ID" value="UPU37285.1"/>
    <property type="molecule type" value="Genomic_DNA"/>
</dbReference>
<dbReference type="GO" id="GO:0022857">
    <property type="term" value="F:transmembrane transporter activity"/>
    <property type="evidence" value="ECO:0007669"/>
    <property type="project" value="TreeGrafter"/>
</dbReference>
<evidence type="ECO:0000256" key="6">
    <source>
        <dbReference type="ARBA" id="ARBA00022741"/>
    </source>
</evidence>
<dbReference type="SMART" id="SM00382">
    <property type="entry name" value="AAA"/>
    <property type="match status" value="1"/>
</dbReference>
<dbReference type="Gene3D" id="3.40.50.300">
    <property type="entry name" value="P-loop containing nucleotide triphosphate hydrolases"/>
    <property type="match status" value="1"/>
</dbReference>
<evidence type="ECO:0000259" key="11">
    <source>
        <dbReference type="PROSITE" id="PS50893"/>
    </source>
</evidence>
<dbReference type="Pfam" id="PF00005">
    <property type="entry name" value="ABC_tran"/>
    <property type="match status" value="1"/>
</dbReference>
<feature type="domain" description="ABC transporter" evidence="11">
    <location>
        <begin position="2"/>
        <end position="237"/>
    </location>
</feature>
<comment type="function">
    <text evidence="1">Part of the ABC transporter FtsEX involved in cellular division. Important for assembly or stability of the septal ring.</text>
</comment>
<dbReference type="FunFam" id="3.40.50.300:FF:000056">
    <property type="entry name" value="Cell division ATP-binding protein FtsE"/>
    <property type="match status" value="1"/>
</dbReference>
<dbReference type="NCBIfam" id="TIGR02673">
    <property type="entry name" value="FtsE"/>
    <property type="match status" value="1"/>
</dbReference>
<comment type="subcellular location">
    <subcellularLocation>
        <location evidence="10">Cell membrane</location>
        <topology evidence="10">Peripheral membrane protein</topology>
        <orientation evidence="10">Cytoplasmic side</orientation>
    </subcellularLocation>
</comment>
<dbReference type="Proteomes" id="UP000831485">
    <property type="component" value="Chromosome"/>
</dbReference>
<dbReference type="InterPro" id="IPR003593">
    <property type="entry name" value="AAA+_ATPase"/>
</dbReference>
<accession>A0A6V8N087</accession>
<dbReference type="Proteomes" id="UP000568888">
    <property type="component" value="Unassembled WGS sequence"/>
</dbReference>
<comment type="subunit">
    <text evidence="10">Homodimer. Forms a membrane-associated complex with FtsX.</text>
</comment>
<dbReference type="EMBL" id="BLXY01000007">
    <property type="protein sequence ID" value="GFO65183.1"/>
    <property type="molecule type" value="Genomic_DNA"/>
</dbReference>
<dbReference type="InterPro" id="IPR027417">
    <property type="entry name" value="P-loop_NTPase"/>
</dbReference>